<proteinExistence type="predicted"/>
<evidence type="ECO:0000313" key="4">
    <source>
        <dbReference type="EMBL" id="KAK7019579.1"/>
    </source>
</evidence>
<dbReference type="AlphaFoldDB" id="A0AAW0B0W3"/>
<dbReference type="Pfam" id="PF20153">
    <property type="entry name" value="DUF6535"/>
    <property type="match status" value="1"/>
</dbReference>
<dbReference type="InterPro" id="IPR045338">
    <property type="entry name" value="DUF6535"/>
</dbReference>
<keyword evidence="1" id="KW-1133">Transmembrane helix</keyword>
<feature type="transmembrane region" description="Helical" evidence="1">
    <location>
        <begin position="138"/>
        <end position="159"/>
    </location>
</feature>
<name>A0AAW0B0W3_9AGAR</name>
<comment type="caution">
    <text evidence="4">The sequence shown here is derived from an EMBL/GenBank/DDBJ whole genome shotgun (WGS) entry which is preliminary data.</text>
</comment>
<keyword evidence="1" id="KW-0812">Transmembrane</keyword>
<feature type="transmembrane region" description="Helical" evidence="1">
    <location>
        <begin position="165"/>
        <end position="186"/>
    </location>
</feature>
<reference evidence="4 5" key="1">
    <citation type="journal article" date="2024" name="J Genomics">
        <title>Draft genome sequencing and assembly of Favolaschia claudopus CIRM-BRFM 2984 isolated from oak limbs.</title>
        <authorList>
            <person name="Navarro D."/>
            <person name="Drula E."/>
            <person name="Chaduli D."/>
            <person name="Cazenave R."/>
            <person name="Ahrendt S."/>
            <person name="Wang J."/>
            <person name="Lipzen A."/>
            <person name="Daum C."/>
            <person name="Barry K."/>
            <person name="Grigoriev I.V."/>
            <person name="Favel A."/>
            <person name="Rosso M.N."/>
            <person name="Martin F."/>
        </authorList>
    </citation>
    <scope>NUCLEOTIDE SEQUENCE [LARGE SCALE GENOMIC DNA]</scope>
    <source>
        <strain evidence="4 5">CIRM-BRFM 2984</strain>
    </source>
</reference>
<feature type="transmembrane region" description="Helical" evidence="1">
    <location>
        <begin position="71"/>
        <end position="96"/>
    </location>
</feature>
<evidence type="ECO:0000313" key="5">
    <source>
        <dbReference type="Proteomes" id="UP001362999"/>
    </source>
</evidence>
<gene>
    <name evidence="4" type="ORF">R3P38DRAFT_2632155</name>
</gene>
<protein>
    <recommendedName>
        <fullName evidence="3">DUF6535 domain-containing protein</fullName>
    </recommendedName>
</protein>
<keyword evidence="2" id="KW-0732">Signal</keyword>
<organism evidence="4 5">
    <name type="scientific">Favolaschia claudopus</name>
    <dbReference type="NCBI Taxonomy" id="2862362"/>
    <lineage>
        <taxon>Eukaryota</taxon>
        <taxon>Fungi</taxon>
        <taxon>Dikarya</taxon>
        <taxon>Basidiomycota</taxon>
        <taxon>Agaricomycotina</taxon>
        <taxon>Agaricomycetes</taxon>
        <taxon>Agaricomycetidae</taxon>
        <taxon>Agaricales</taxon>
        <taxon>Marasmiineae</taxon>
        <taxon>Mycenaceae</taxon>
        <taxon>Favolaschia</taxon>
    </lineage>
</organism>
<accession>A0AAW0B0W3</accession>
<dbReference type="EMBL" id="JAWWNJ010000043">
    <property type="protein sequence ID" value="KAK7019579.1"/>
    <property type="molecule type" value="Genomic_DNA"/>
</dbReference>
<evidence type="ECO:0000259" key="3">
    <source>
        <dbReference type="Pfam" id="PF20153"/>
    </source>
</evidence>
<sequence>MEGMLIFAGLFSAVLTAFLVESYKTLNRDPEDLTVLLLTRISEQIVASANGSASAIPLPLKFENDPGPTRAAFACNALWFLSLGLSLSCALIATLVEQWAREFLHRTDIHSAPIIRARVFSFLYYGLRRFNMHAIVDVIPLLLHLALLLFFSGLVAFLIPVNIAIAIIAAAMLFVLATAYSALTVFPLRYLDSPYRTPLTGAFWNVHQYFKTKRQHRGRAHPHTEGETKQTMIAALTRAATEVSKNHEDRDRAALTWTVKSLADDTELEPFVDAIPDILWGPEGRREPYHDIIRTLVVSRHTKLGSRIVALYKSCETGLLSPTTLKRRRIICMKAIWSIGPFLSPSDLSHLSRANFEKQRKNVTWDRDTDLEIPGLAHSMWALIPWMCFQFDAQRIKGTLGTRTSAYTFMHMINDLWPGFPVDYAALENTHRHTWETAPYLNLFDYFRSAIALHTLPYRFHSTLKFIELPQATPAPLRYDFDHTFTVAMQNLLPTDNTPEPGWRDTLVKELRRETPYWPPEAKTDRITLHSDFLRYLNDRISDEAVSEAMTPLTRMVQLWEVFANHLETVSTALDQQNTLTAMWRLLSLGLYPPPPLVSRFLDACLGLNIPSVPSVVAILKARHVRYSLDIKSDSPNSMDRWLVATVVPSTDTKSEHVNAVASTSSVKHSISITGDNPYVVLYTEFLEACTRSTETVGFPHEAARTFRFINLPGPLPHPDVVQKTNQIRFAVAFRNFFESPLCADLRPIIVHGSLMSRHTHGKWGSHGYDWWLSDPTAREIVVATLTQYAEEMASLDVYSMR</sequence>
<dbReference type="Proteomes" id="UP001362999">
    <property type="component" value="Unassembled WGS sequence"/>
</dbReference>
<keyword evidence="1" id="KW-0472">Membrane</keyword>
<evidence type="ECO:0000256" key="2">
    <source>
        <dbReference type="SAM" id="SignalP"/>
    </source>
</evidence>
<evidence type="ECO:0000256" key="1">
    <source>
        <dbReference type="SAM" id="Phobius"/>
    </source>
</evidence>
<feature type="chain" id="PRO_5043956667" description="DUF6535 domain-containing protein" evidence="2">
    <location>
        <begin position="17"/>
        <end position="802"/>
    </location>
</feature>
<feature type="signal peptide" evidence="2">
    <location>
        <begin position="1"/>
        <end position="16"/>
    </location>
</feature>
<feature type="domain" description="DUF6535" evidence="3">
    <location>
        <begin position="1"/>
        <end position="159"/>
    </location>
</feature>
<keyword evidence="5" id="KW-1185">Reference proteome</keyword>